<gene>
    <name evidence="4" type="ORF">OHC33_006254</name>
</gene>
<name>A0AAN8EK61_9EURO</name>
<organism evidence="4 5">
    <name type="scientific">Knufia fluminis</name>
    <dbReference type="NCBI Taxonomy" id="191047"/>
    <lineage>
        <taxon>Eukaryota</taxon>
        <taxon>Fungi</taxon>
        <taxon>Dikarya</taxon>
        <taxon>Ascomycota</taxon>
        <taxon>Pezizomycotina</taxon>
        <taxon>Eurotiomycetes</taxon>
        <taxon>Chaetothyriomycetidae</taxon>
        <taxon>Chaetothyriales</taxon>
        <taxon>Trichomeriaceae</taxon>
        <taxon>Knufia</taxon>
    </lineage>
</organism>
<dbReference type="InterPro" id="IPR036291">
    <property type="entry name" value="NAD(P)-bd_dom_sf"/>
</dbReference>
<dbReference type="InterPro" id="IPR050177">
    <property type="entry name" value="Lipid_A_modif_metabolic_enz"/>
</dbReference>
<evidence type="ECO:0000256" key="2">
    <source>
        <dbReference type="ARBA" id="ARBA00023002"/>
    </source>
</evidence>
<evidence type="ECO:0000259" key="3">
    <source>
        <dbReference type="Pfam" id="PF01073"/>
    </source>
</evidence>
<keyword evidence="2" id="KW-0560">Oxidoreductase</keyword>
<dbReference type="AlphaFoldDB" id="A0AAN8EK61"/>
<dbReference type="PANTHER" id="PTHR43245:SF51">
    <property type="entry name" value="SHORT CHAIN DEHYDROGENASE_REDUCTASE FAMILY 42E, MEMBER 2"/>
    <property type="match status" value="1"/>
</dbReference>
<accession>A0AAN8EK61</accession>
<keyword evidence="5" id="KW-1185">Reference proteome</keyword>
<feature type="domain" description="3-beta hydroxysteroid dehydrogenase/isomerase" evidence="3">
    <location>
        <begin position="7"/>
        <end position="281"/>
    </location>
</feature>
<reference evidence="4 5" key="1">
    <citation type="submission" date="2022-12" db="EMBL/GenBank/DDBJ databases">
        <title>Genomic features and morphological characterization of a novel Knufia sp. strain isolated from spacecraft assembly facility.</title>
        <authorList>
            <person name="Teixeira M."/>
            <person name="Chander A.M."/>
            <person name="Stajich J.E."/>
            <person name="Venkateswaran K."/>
        </authorList>
    </citation>
    <scope>NUCLEOTIDE SEQUENCE [LARGE SCALE GENOMIC DNA]</scope>
    <source>
        <strain evidence="4 5">FJI-L2-BK-P2</strain>
    </source>
</reference>
<comment type="caution">
    <text evidence="4">The sequence shown here is derived from an EMBL/GenBank/DDBJ whole genome shotgun (WGS) entry which is preliminary data.</text>
</comment>
<dbReference type="Pfam" id="PF01073">
    <property type="entry name" value="3Beta_HSD"/>
    <property type="match status" value="1"/>
</dbReference>
<dbReference type="GO" id="GO:0016616">
    <property type="term" value="F:oxidoreductase activity, acting on the CH-OH group of donors, NAD or NADP as acceptor"/>
    <property type="evidence" value="ECO:0007669"/>
    <property type="project" value="InterPro"/>
</dbReference>
<evidence type="ECO:0000256" key="1">
    <source>
        <dbReference type="ARBA" id="ARBA00009219"/>
    </source>
</evidence>
<dbReference type="Gene3D" id="3.40.50.720">
    <property type="entry name" value="NAD(P)-binding Rossmann-like Domain"/>
    <property type="match status" value="1"/>
</dbReference>
<dbReference type="SUPFAM" id="SSF51735">
    <property type="entry name" value="NAD(P)-binding Rossmann-fold domains"/>
    <property type="match status" value="1"/>
</dbReference>
<evidence type="ECO:0000313" key="4">
    <source>
        <dbReference type="EMBL" id="KAK5952662.1"/>
    </source>
</evidence>
<comment type="similarity">
    <text evidence="1">Belongs to the 3-beta-HSD family.</text>
</comment>
<dbReference type="PANTHER" id="PTHR43245">
    <property type="entry name" value="BIFUNCTIONAL POLYMYXIN RESISTANCE PROTEIN ARNA"/>
    <property type="match status" value="1"/>
</dbReference>
<dbReference type="InterPro" id="IPR002225">
    <property type="entry name" value="3Beta_OHSteriod_DH/Estase"/>
</dbReference>
<proteinExistence type="inferred from homology"/>
<evidence type="ECO:0000313" key="5">
    <source>
        <dbReference type="Proteomes" id="UP001316803"/>
    </source>
</evidence>
<dbReference type="GO" id="GO:0006694">
    <property type="term" value="P:steroid biosynthetic process"/>
    <property type="evidence" value="ECO:0007669"/>
    <property type="project" value="InterPro"/>
</dbReference>
<dbReference type="EMBL" id="JAKLMC020000014">
    <property type="protein sequence ID" value="KAK5952662.1"/>
    <property type="molecule type" value="Genomic_DNA"/>
</dbReference>
<dbReference type="Proteomes" id="UP001316803">
    <property type="component" value="Unassembled WGS sequence"/>
</dbReference>
<protein>
    <recommendedName>
        <fullName evidence="3">3-beta hydroxysteroid dehydrogenase/isomerase domain-containing protein</fullName>
    </recommendedName>
</protein>
<sequence length="385" mass="42520">MSIPSVLITGGTGFVGSAIVRAILEKHPQCRITILDMTIDKAMCQQRGIDHPNVDFLEANILDVESLRNAFNTNKPTAVVHTAGFVPPLEERYHRRLEKEALRINADGTRNVLDAAMAVGVKAFVYTSTCCVVIDDYTQSYANIDERWPTVERGKASIYGESKAVAEMCVLQANGTVNEDVKSTLLTSSIRPAVIYGEGDHQLVPSIVSCIIDKSESPFRVGDGMNMWDTVYVGNVADAHVLALENLLSDTPTAAGEAFFIQNNEPTSFREFCLQVWKSYNGHIPPYVVPIPAGLAWALGLLMETLTYFSRTPATLSRGSVNDATAVRYASGEKARRVLGFMPRVGMEEGIERSCREYRARREREGRHPRSNTEVLVGKLRDYLG</sequence>